<keyword evidence="1" id="KW-0255">Endonuclease</keyword>
<name>A0A8S5RYN9_9CAUD</name>
<accession>A0A8S5RYN9</accession>
<protein>
    <submittedName>
        <fullName evidence="1">Endonuclease</fullName>
    </submittedName>
</protein>
<proteinExistence type="predicted"/>
<dbReference type="EMBL" id="BK032510">
    <property type="protein sequence ID" value="DAF43845.1"/>
    <property type="molecule type" value="Genomic_DNA"/>
</dbReference>
<keyword evidence="1" id="KW-0378">Hydrolase</keyword>
<organism evidence="1">
    <name type="scientific">Myoviridae sp. ctNQV2</name>
    <dbReference type="NCBI Taxonomy" id="2827683"/>
    <lineage>
        <taxon>Viruses</taxon>
        <taxon>Duplodnaviria</taxon>
        <taxon>Heunggongvirae</taxon>
        <taxon>Uroviricota</taxon>
        <taxon>Caudoviricetes</taxon>
    </lineage>
</organism>
<keyword evidence="1" id="KW-0540">Nuclease</keyword>
<sequence>MKNKLLTRQDFKEEVFKRDKHKCVVPGCEQKAVDAHHIMERKLFSDGGYYLNNGASLCAEHHLDAETGKITVKEILDYVKVDIDEIPIPDNVTIFDYIDLIKTDSLDKWGEKKKEIDSINEWWKQYENKKGKKETKEEQ</sequence>
<dbReference type="GO" id="GO:0004519">
    <property type="term" value="F:endonuclease activity"/>
    <property type="evidence" value="ECO:0007669"/>
    <property type="project" value="UniProtKB-KW"/>
</dbReference>
<evidence type="ECO:0000313" key="1">
    <source>
        <dbReference type="EMBL" id="DAF43845.1"/>
    </source>
</evidence>
<reference evidence="1" key="1">
    <citation type="journal article" date="2021" name="Proc. Natl. Acad. Sci. U.S.A.">
        <title>A Catalog of Tens of Thousands of Viruses from Human Metagenomes Reveals Hidden Associations with Chronic Diseases.</title>
        <authorList>
            <person name="Tisza M.J."/>
            <person name="Buck C.B."/>
        </authorList>
    </citation>
    <scope>NUCLEOTIDE SEQUENCE</scope>
    <source>
        <strain evidence="1">CtNQV2</strain>
    </source>
</reference>